<feature type="transmembrane region" description="Helical" evidence="11">
    <location>
        <begin position="33"/>
        <end position="54"/>
    </location>
</feature>
<keyword evidence="3" id="KW-0050">Antiport</keyword>
<evidence type="ECO:0000256" key="6">
    <source>
        <dbReference type="ARBA" id="ARBA00023053"/>
    </source>
</evidence>
<evidence type="ECO:0000256" key="4">
    <source>
        <dbReference type="ARBA" id="ARBA00022692"/>
    </source>
</evidence>
<comment type="similarity">
    <text evidence="10">Belongs to the NhaD Na(+)/H(+) (TC 2.A.62) antiporter family.</text>
</comment>
<dbReference type="AlphaFoldDB" id="A0A1V0B1J7"/>
<evidence type="ECO:0000256" key="5">
    <source>
        <dbReference type="ARBA" id="ARBA00022989"/>
    </source>
</evidence>
<keyword evidence="6" id="KW-0915">Sodium</keyword>
<organism evidence="13 14">
    <name type="scientific">Halopseudomonas phragmitis</name>
    <dbReference type="NCBI Taxonomy" id="1931241"/>
    <lineage>
        <taxon>Bacteria</taxon>
        <taxon>Pseudomonadati</taxon>
        <taxon>Pseudomonadota</taxon>
        <taxon>Gammaproteobacteria</taxon>
        <taxon>Pseudomonadales</taxon>
        <taxon>Pseudomonadaceae</taxon>
        <taxon>Halopseudomonas</taxon>
    </lineage>
</organism>
<feature type="transmembrane region" description="Helical" evidence="11">
    <location>
        <begin position="252"/>
        <end position="269"/>
    </location>
</feature>
<accession>A0A1V0B1J7</accession>
<dbReference type="GO" id="GO:0016020">
    <property type="term" value="C:membrane"/>
    <property type="evidence" value="ECO:0007669"/>
    <property type="project" value="UniProtKB-SubCell"/>
</dbReference>
<dbReference type="Pfam" id="PF03600">
    <property type="entry name" value="CitMHS"/>
    <property type="match status" value="1"/>
</dbReference>
<keyword evidence="8 11" id="KW-0472">Membrane</keyword>
<dbReference type="RefSeq" id="WP_080048675.1">
    <property type="nucleotide sequence ID" value="NZ_CP020100.1"/>
</dbReference>
<keyword evidence="7" id="KW-0406">Ion transport</keyword>
<keyword evidence="4 11" id="KW-0812">Transmembrane</keyword>
<dbReference type="KEGG" id="ppha:BVH74_03175"/>
<dbReference type="PANTHER" id="PTHR43269">
    <property type="entry name" value="SODIUM/PROTON ANTIPORTER 1-RELATED"/>
    <property type="match status" value="1"/>
</dbReference>
<dbReference type="EMBL" id="CP020100">
    <property type="protein sequence ID" value="AQZ93817.1"/>
    <property type="molecule type" value="Genomic_DNA"/>
</dbReference>
<evidence type="ECO:0000256" key="8">
    <source>
        <dbReference type="ARBA" id="ARBA00023136"/>
    </source>
</evidence>
<evidence type="ECO:0000256" key="3">
    <source>
        <dbReference type="ARBA" id="ARBA00022449"/>
    </source>
</evidence>
<feature type="transmembrane region" description="Helical" evidence="11">
    <location>
        <begin position="66"/>
        <end position="86"/>
    </location>
</feature>
<dbReference type="GO" id="GO:0006814">
    <property type="term" value="P:sodium ion transport"/>
    <property type="evidence" value="ECO:0007669"/>
    <property type="project" value="UniProtKB-KW"/>
</dbReference>
<feature type="transmembrane region" description="Helical" evidence="11">
    <location>
        <begin position="228"/>
        <end position="246"/>
    </location>
</feature>
<keyword evidence="14" id="KW-1185">Reference proteome</keyword>
<feature type="transmembrane region" description="Helical" evidence="11">
    <location>
        <begin position="150"/>
        <end position="177"/>
    </location>
</feature>
<evidence type="ECO:0000256" key="9">
    <source>
        <dbReference type="ARBA" id="ARBA00023201"/>
    </source>
</evidence>
<evidence type="ECO:0000256" key="10">
    <source>
        <dbReference type="ARBA" id="ARBA00025753"/>
    </source>
</evidence>
<feature type="transmembrane region" description="Helical" evidence="11">
    <location>
        <begin position="356"/>
        <end position="380"/>
    </location>
</feature>
<dbReference type="NCBIfam" id="NF038006">
    <property type="entry name" value="NhaD_1"/>
    <property type="match status" value="1"/>
</dbReference>
<feature type="transmembrane region" description="Helical" evidence="11">
    <location>
        <begin position="290"/>
        <end position="309"/>
    </location>
</feature>
<evidence type="ECO:0000313" key="13">
    <source>
        <dbReference type="EMBL" id="AQZ93817.1"/>
    </source>
</evidence>
<feature type="transmembrane region" description="Helical" evidence="11">
    <location>
        <begin position="315"/>
        <end position="335"/>
    </location>
</feature>
<dbReference type="Proteomes" id="UP000243488">
    <property type="component" value="Chromosome"/>
</dbReference>
<reference evidence="13 14" key="1">
    <citation type="submission" date="2017-03" db="EMBL/GenBank/DDBJ databases">
        <title>Complete genome sequence of the novel DNRA strain Pseudomonas sp. S-6-2 isolated from Chinese polluted river sediment. Journal of Biotechnology.</title>
        <authorList>
            <person name="Li J."/>
            <person name="Xiang F."/>
            <person name="Wang L."/>
            <person name="Xi L."/>
            <person name="Liu J."/>
        </authorList>
    </citation>
    <scope>NUCLEOTIDE SEQUENCE [LARGE SCALE GENOMIC DNA]</scope>
    <source>
        <strain evidence="13 14">S-6-2</strain>
    </source>
</reference>
<feature type="transmembrane region" description="Helical" evidence="11">
    <location>
        <begin position="183"/>
        <end position="208"/>
    </location>
</feature>
<keyword evidence="5 11" id="KW-1133">Transmembrane helix</keyword>
<evidence type="ECO:0000256" key="2">
    <source>
        <dbReference type="ARBA" id="ARBA00022448"/>
    </source>
</evidence>
<comment type="subcellular location">
    <subcellularLocation>
        <location evidence="1">Membrane</location>
        <topology evidence="1">Multi-pass membrane protein</topology>
    </subcellularLocation>
</comment>
<keyword evidence="9" id="KW-0739">Sodium transport</keyword>
<name>A0A1V0B1J7_9GAMM</name>
<gene>
    <name evidence="13" type="ORF">BVH74_03175</name>
</gene>
<feature type="transmembrane region" description="Helical" evidence="11">
    <location>
        <begin position="392"/>
        <end position="417"/>
    </location>
</feature>
<dbReference type="InterPro" id="IPR045016">
    <property type="entry name" value="NhaD-like"/>
</dbReference>
<evidence type="ECO:0000256" key="1">
    <source>
        <dbReference type="ARBA" id="ARBA00004141"/>
    </source>
</evidence>
<dbReference type="GO" id="GO:0015297">
    <property type="term" value="F:antiporter activity"/>
    <property type="evidence" value="ECO:0007669"/>
    <property type="project" value="UniProtKB-KW"/>
</dbReference>
<evidence type="ECO:0000313" key="14">
    <source>
        <dbReference type="Proteomes" id="UP000243488"/>
    </source>
</evidence>
<keyword evidence="2" id="KW-0813">Transport</keyword>
<evidence type="ECO:0000256" key="11">
    <source>
        <dbReference type="SAM" id="Phobius"/>
    </source>
</evidence>
<sequence>MHSAVEVLLIVMAIAAFAGVVLEEVIHVSKAKVVLLFGALAWLVMFMAAPDPAFRAEVQAALNHNIADIAGLWLFLLATMTFVAYLNKKGLIENLIYLVLPGRITERKLLFLTALFCFVFSSIADNITATLVSVALILSLNMEARKTLRFATLVVFAVNSGGVAMITGDVTTLMIFLADKVEITHLLMLSLPAFMAVMLLAGLLSWGLNGEAVIEKEALRPIRGVDQVIAGIFLATIVFTILASLLWAIPPVLSFLTGLAIMFLVARFFNEDIDNDPILEYIRAIEFETLLFFLGVLLLVGMLQFIGVLEGLTALYGMMPTLLANFLMGLLSALIDNVPLTAALLKSDLKMSVAEWMGLTYAVGVGGSLLIIGSAAGIVAMSKVPGLTFMTYLRSFGLLLLAFAFGFLAVYGLGLVVGG</sequence>
<proteinExistence type="inferred from homology"/>
<dbReference type="STRING" id="1931241.BVH74_03175"/>
<protein>
    <submittedName>
        <fullName evidence="13">Sodium:proton antiporter</fullName>
    </submittedName>
</protein>
<evidence type="ECO:0000259" key="12">
    <source>
        <dbReference type="Pfam" id="PF03600"/>
    </source>
</evidence>
<dbReference type="PANTHER" id="PTHR43269:SF2">
    <property type="entry name" value="SODIUM_PROTON ANTIPORTER 1-RELATED"/>
    <property type="match status" value="1"/>
</dbReference>
<evidence type="ECO:0000256" key="7">
    <source>
        <dbReference type="ARBA" id="ARBA00023065"/>
    </source>
</evidence>
<dbReference type="InterPro" id="IPR004680">
    <property type="entry name" value="Cit_transptr-like_dom"/>
</dbReference>
<feature type="domain" description="Citrate transporter-like" evidence="12">
    <location>
        <begin position="24"/>
        <end position="364"/>
    </location>
</feature>